<reference evidence="2" key="1">
    <citation type="submission" date="2020-12" db="EMBL/GenBank/DDBJ databases">
        <title>Metabolic potential, ecology and presence of endohyphal bacteria is reflected in genomic diversity of Mucoromycotina.</title>
        <authorList>
            <person name="Muszewska A."/>
            <person name="Okrasinska A."/>
            <person name="Steczkiewicz K."/>
            <person name="Drgas O."/>
            <person name="Orlowska M."/>
            <person name="Perlinska-Lenart U."/>
            <person name="Aleksandrzak-Piekarczyk T."/>
            <person name="Szatraj K."/>
            <person name="Zielenkiewicz U."/>
            <person name="Pilsyk S."/>
            <person name="Malc E."/>
            <person name="Mieczkowski P."/>
            <person name="Kruszewska J.S."/>
            <person name="Biernat P."/>
            <person name="Pawlowska J."/>
        </authorList>
    </citation>
    <scope>NUCLEOTIDE SEQUENCE</scope>
    <source>
        <strain evidence="2">WA0000017839</strain>
    </source>
</reference>
<sequence>MLASVALKQAGRTNVIAKVASVTQTRSMHDLTLRKKTGEPMIKYGMGGRSSTNGHIATVFGCTGFLGRYVVLKLAQQGTQVVIANRDPDEARHLKLAGDLGQVIPLDFNLKDKDSLVECVRHSDIVYNLIGRDYETKNFTFNDVHADGSRRLAEACAENGVARFVQVSAMNASEDSPSAFLRSKALGEKYVREIIPDATIVRPGTMWGHEDRFLNRIGDNDGWQYYVNEGQTKIRPVSAIDVAQALNIMLTAESTMGKTYELYGPKEYQVKEIFDLAREISMKPLPIRAIPNTVTKLIATLMDKLPYNQMVSPDLIERMKLDDKITPGALTFEDLYMKPVALETVAIQFLRRFRSNAVFDLPYEKGDGQIQKGVYHLID</sequence>
<dbReference type="EMBL" id="JAEPRD010000070">
    <property type="protein sequence ID" value="KAG2201549.1"/>
    <property type="molecule type" value="Genomic_DNA"/>
</dbReference>
<feature type="domain" description="NAD(P)-binding" evidence="1">
    <location>
        <begin position="61"/>
        <end position="246"/>
    </location>
</feature>
<dbReference type="AlphaFoldDB" id="A0A8H7V4X8"/>
<evidence type="ECO:0000313" key="2">
    <source>
        <dbReference type="EMBL" id="KAG2201549.1"/>
    </source>
</evidence>
<gene>
    <name evidence="2" type="ORF">INT47_007426</name>
</gene>
<organism evidence="2 3">
    <name type="scientific">Mucor saturninus</name>
    <dbReference type="NCBI Taxonomy" id="64648"/>
    <lineage>
        <taxon>Eukaryota</taxon>
        <taxon>Fungi</taxon>
        <taxon>Fungi incertae sedis</taxon>
        <taxon>Mucoromycota</taxon>
        <taxon>Mucoromycotina</taxon>
        <taxon>Mucoromycetes</taxon>
        <taxon>Mucorales</taxon>
        <taxon>Mucorineae</taxon>
        <taxon>Mucoraceae</taxon>
        <taxon>Mucor</taxon>
    </lineage>
</organism>
<dbReference type="InterPro" id="IPR051207">
    <property type="entry name" value="ComplexI_NDUFA9_subunit"/>
</dbReference>
<protein>
    <recommendedName>
        <fullName evidence="1">NAD(P)-binding domain-containing protein</fullName>
    </recommendedName>
</protein>
<dbReference type="GO" id="GO:0005739">
    <property type="term" value="C:mitochondrion"/>
    <property type="evidence" value="ECO:0007669"/>
    <property type="project" value="TreeGrafter"/>
</dbReference>
<name>A0A8H7V4X8_9FUNG</name>
<proteinExistence type="predicted"/>
<evidence type="ECO:0000259" key="1">
    <source>
        <dbReference type="Pfam" id="PF13460"/>
    </source>
</evidence>
<dbReference type="InterPro" id="IPR036291">
    <property type="entry name" value="NAD(P)-bd_dom_sf"/>
</dbReference>
<dbReference type="Pfam" id="PF13460">
    <property type="entry name" value="NAD_binding_10"/>
    <property type="match status" value="1"/>
</dbReference>
<dbReference type="GO" id="GO:0044877">
    <property type="term" value="F:protein-containing complex binding"/>
    <property type="evidence" value="ECO:0007669"/>
    <property type="project" value="TreeGrafter"/>
</dbReference>
<dbReference type="PANTHER" id="PTHR12126:SF11">
    <property type="entry name" value="NADH DEHYDROGENASE [UBIQUINONE] 1 ALPHA SUBCOMPLEX SUBUNIT 9, MITOCHONDRIAL"/>
    <property type="match status" value="1"/>
</dbReference>
<dbReference type="Proteomes" id="UP000603453">
    <property type="component" value="Unassembled WGS sequence"/>
</dbReference>
<dbReference type="InterPro" id="IPR016040">
    <property type="entry name" value="NAD(P)-bd_dom"/>
</dbReference>
<keyword evidence="3" id="KW-1185">Reference proteome</keyword>
<accession>A0A8H7V4X8</accession>
<dbReference type="Gene3D" id="3.40.50.720">
    <property type="entry name" value="NAD(P)-binding Rossmann-like Domain"/>
    <property type="match status" value="1"/>
</dbReference>
<dbReference type="OrthoDB" id="275457at2759"/>
<evidence type="ECO:0000313" key="3">
    <source>
        <dbReference type="Proteomes" id="UP000603453"/>
    </source>
</evidence>
<comment type="caution">
    <text evidence="2">The sequence shown here is derived from an EMBL/GenBank/DDBJ whole genome shotgun (WGS) entry which is preliminary data.</text>
</comment>
<dbReference type="PANTHER" id="PTHR12126">
    <property type="entry name" value="NADH-UBIQUINONE OXIDOREDUCTASE 39 KDA SUBUNIT-RELATED"/>
    <property type="match status" value="1"/>
</dbReference>
<dbReference type="SUPFAM" id="SSF51735">
    <property type="entry name" value="NAD(P)-binding Rossmann-fold domains"/>
    <property type="match status" value="1"/>
</dbReference>
<dbReference type="CDD" id="cd05271">
    <property type="entry name" value="NDUFA9_like_SDR_a"/>
    <property type="match status" value="1"/>
</dbReference>